<protein>
    <submittedName>
        <fullName evidence="3">Uncharacterized protein</fullName>
    </submittedName>
</protein>
<organism evidence="3 4">
    <name type="scientific">Mycena pura</name>
    <dbReference type="NCBI Taxonomy" id="153505"/>
    <lineage>
        <taxon>Eukaryota</taxon>
        <taxon>Fungi</taxon>
        <taxon>Dikarya</taxon>
        <taxon>Basidiomycota</taxon>
        <taxon>Agaricomycotina</taxon>
        <taxon>Agaricomycetes</taxon>
        <taxon>Agaricomycetidae</taxon>
        <taxon>Agaricales</taxon>
        <taxon>Marasmiineae</taxon>
        <taxon>Mycenaceae</taxon>
        <taxon>Mycena</taxon>
    </lineage>
</organism>
<keyword evidence="2" id="KW-0472">Membrane</keyword>
<dbReference type="Proteomes" id="UP001219525">
    <property type="component" value="Unassembled WGS sequence"/>
</dbReference>
<evidence type="ECO:0000313" key="3">
    <source>
        <dbReference type="EMBL" id="KAJ7196985.1"/>
    </source>
</evidence>
<dbReference type="AlphaFoldDB" id="A0AAD6UZH4"/>
<dbReference type="EMBL" id="JARJCW010000080">
    <property type="protein sequence ID" value="KAJ7196985.1"/>
    <property type="molecule type" value="Genomic_DNA"/>
</dbReference>
<gene>
    <name evidence="3" type="ORF">GGX14DRAFT_402895</name>
</gene>
<name>A0AAD6UZH4_9AGAR</name>
<keyword evidence="2" id="KW-1133">Transmembrane helix</keyword>
<feature type="compositionally biased region" description="Polar residues" evidence="1">
    <location>
        <begin position="67"/>
        <end position="95"/>
    </location>
</feature>
<evidence type="ECO:0000313" key="4">
    <source>
        <dbReference type="Proteomes" id="UP001219525"/>
    </source>
</evidence>
<keyword evidence="4" id="KW-1185">Reference proteome</keyword>
<comment type="caution">
    <text evidence="3">The sequence shown here is derived from an EMBL/GenBank/DDBJ whole genome shotgun (WGS) entry which is preliminary data.</text>
</comment>
<reference evidence="3" key="1">
    <citation type="submission" date="2023-03" db="EMBL/GenBank/DDBJ databases">
        <title>Massive genome expansion in bonnet fungi (Mycena s.s.) driven by repeated elements and novel gene families across ecological guilds.</title>
        <authorList>
            <consortium name="Lawrence Berkeley National Laboratory"/>
            <person name="Harder C.B."/>
            <person name="Miyauchi S."/>
            <person name="Viragh M."/>
            <person name="Kuo A."/>
            <person name="Thoen E."/>
            <person name="Andreopoulos B."/>
            <person name="Lu D."/>
            <person name="Skrede I."/>
            <person name="Drula E."/>
            <person name="Henrissat B."/>
            <person name="Morin E."/>
            <person name="Kohler A."/>
            <person name="Barry K."/>
            <person name="LaButti K."/>
            <person name="Morin E."/>
            <person name="Salamov A."/>
            <person name="Lipzen A."/>
            <person name="Mereny Z."/>
            <person name="Hegedus B."/>
            <person name="Baldrian P."/>
            <person name="Stursova M."/>
            <person name="Weitz H."/>
            <person name="Taylor A."/>
            <person name="Grigoriev I.V."/>
            <person name="Nagy L.G."/>
            <person name="Martin F."/>
            <person name="Kauserud H."/>
        </authorList>
    </citation>
    <scope>NUCLEOTIDE SEQUENCE</scope>
    <source>
        <strain evidence="3">9144</strain>
    </source>
</reference>
<keyword evidence="2" id="KW-0812">Transmembrane</keyword>
<evidence type="ECO:0000256" key="1">
    <source>
        <dbReference type="SAM" id="MobiDB-lite"/>
    </source>
</evidence>
<sequence length="127" mass="13526">MSNPSAPQRQSFPIGAAVGAVMVVFLLGIIIVVYSITQRHKRPVIPVDGAGDTTGTRRSSQKIECSEVSNSPHSGSRADGSTISISTPLPVTQGGSEAELQWPQICRNERAVIDIDIRLRCGQSEIA</sequence>
<feature type="region of interest" description="Disordered" evidence="1">
    <location>
        <begin position="45"/>
        <end position="97"/>
    </location>
</feature>
<feature type="transmembrane region" description="Helical" evidence="2">
    <location>
        <begin position="12"/>
        <end position="36"/>
    </location>
</feature>
<proteinExistence type="predicted"/>
<evidence type="ECO:0000256" key="2">
    <source>
        <dbReference type="SAM" id="Phobius"/>
    </source>
</evidence>
<accession>A0AAD6UZH4</accession>